<dbReference type="Proteomes" id="UP001249851">
    <property type="component" value="Unassembled WGS sequence"/>
</dbReference>
<dbReference type="PANTHER" id="PTHR11977">
    <property type="entry name" value="VILLIN"/>
    <property type="match status" value="1"/>
</dbReference>
<dbReference type="Gene3D" id="3.40.20.10">
    <property type="entry name" value="Severin"/>
    <property type="match status" value="1"/>
</dbReference>
<accession>A0AAD9UUP8</accession>
<evidence type="ECO:0000313" key="3">
    <source>
        <dbReference type="Proteomes" id="UP001249851"/>
    </source>
</evidence>
<evidence type="ECO:0000313" key="2">
    <source>
        <dbReference type="EMBL" id="KAK2550638.1"/>
    </source>
</evidence>
<dbReference type="SUPFAM" id="SSF47050">
    <property type="entry name" value="VHP, Villin headpiece domain"/>
    <property type="match status" value="1"/>
</dbReference>
<name>A0AAD9UUP8_ACRCE</name>
<keyword evidence="3" id="KW-1185">Reference proteome</keyword>
<dbReference type="InterPro" id="IPR007122">
    <property type="entry name" value="Villin/Gelsolin"/>
</dbReference>
<dbReference type="GO" id="GO:0005737">
    <property type="term" value="C:cytoplasm"/>
    <property type="evidence" value="ECO:0007669"/>
    <property type="project" value="TreeGrafter"/>
</dbReference>
<dbReference type="GO" id="GO:0051014">
    <property type="term" value="P:actin filament severing"/>
    <property type="evidence" value="ECO:0007669"/>
    <property type="project" value="TreeGrafter"/>
</dbReference>
<dbReference type="InterPro" id="IPR029006">
    <property type="entry name" value="ADF-H/Gelsolin-like_dom_sf"/>
</dbReference>
<dbReference type="GO" id="GO:0051016">
    <property type="term" value="P:barbed-end actin filament capping"/>
    <property type="evidence" value="ECO:0007669"/>
    <property type="project" value="TreeGrafter"/>
</dbReference>
<comment type="caution">
    <text evidence="2">The sequence shown here is derived from an EMBL/GenBank/DDBJ whole genome shotgun (WGS) entry which is preliminary data.</text>
</comment>
<dbReference type="GO" id="GO:0015629">
    <property type="term" value="C:actin cytoskeleton"/>
    <property type="evidence" value="ECO:0007669"/>
    <property type="project" value="TreeGrafter"/>
</dbReference>
<dbReference type="EMBL" id="JARQWQ010000108">
    <property type="protein sequence ID" value="KAK2550638.1"/>
    <property type="molecule type" value="Genomic_DNA"/>
</dbReference>
<reference evidence="2" key="1">
    <citation type="journal article" date="2023" name="G3 (Bethesda)">
        <title>Whole genome assembly and annotation of the endangered Caribbean coral Acropora cervicornis.</title>
        <authorList>
            <person name="Selwyn J.D."/>
            <person name="Vollmer S.V."/>
        </authorList>
    </citation>
    <scope>NUCLEOTIDE SEQUENCE</scope>
    <source>
        <strain evidence="2">K2</strain>
    </source>
</reference>
<gene>
    <name evidence="2" type="ORF">P5673_028698</name>
</gene>
<dbReference type="GO" id="GO:0051015">
    <property type="term" value="F:actin filament binding"/>
    <property type="evidence" value="ECO:0007669"/>
    <property type="project" value="InterPro"/>
</dbReference>
<dbReference type="GO" id="GO:0008154">
    <property type="term" value="P:actin polymerization or depolymerization"/>
    <property type="evidence" value="ECO:0007669"/>
    <property type="project" value="TreeGrafter"/>
</dbReference>
<dbReference type="SMART" id="SM00153">
    <property type="entry name" value="VHP"/>
    <property type="match status" value="1"/>
</dbReference>
<dbReference type="SUPFAM" id="SSF55753">
    <property type="entry name" value="Actin depolymerizing proteins"/>
    <property type="match status" value="1"/>
</dbReference>
<dbReference type="PROSITE" id="PS51089">
    <property type="entry name" value="HP"/>
    <property type="match status" value="1"/>
</dbReference>
<dbReference type="GO" id="GO:0005546">
    <property type="term" value="F:phosphatidylinositol-4,5-bisphosphate binding"/>
    <property type="evidence" value="ECO:0007669"/>
    <property type="project" value="TreeGrafter"/>
</dbReference>
<dbReference type="PANTHER" id="PTHR11977:SF45">
    <property type="entry name" value="SUPERVILLIN"/>
    <property type="match status" value="1"/>
</dbReference>
<evidence type="ECO:0000259" key="1">
    <source>
        <dbReference type="PROSITE" id="PS51089"/>
    </source>
</evidence>
<dbReference type="Gene3D" id="1.10.950.10">
    <property type="entry name" value="Villin headpiece domain"/>
    <property type="match status" value="1"/>
</dbReference>
<reference evidence="2" key="2">
    <citation type="journal article" date="2023" name="Science">
        <title>Genomic signatures of disease resistance in endangered staghorn corals.</title>
        <authorList>
            <person name="Vollmer S.V."/>
            <person name="Selwyn J.D."/>
            <person name="Despard B.A."/>
            <person name="Roesel C.L."/>
        </authorList>
    </citation>
    <scope>NUCLEOTIDE SEQUENCE</scope>
    <source>
        <strain evidence="2">K2</strain>
    </source>
</reference>
<feature type="domain" description="HP" evidence="1">
    <location>
        <begin position="179"/>
        <end position="268"/>
    </location>
</feature>
<dbReference type="Pfam" id="PF02209">
    <property type="entry name" value="VHP"/>
    <property type="match status" value="1"/>
</dbReference>
<organism evidence="2 3">
    <name type="scientific">Acropora cervicornis</name>
    <name type="common">Staghorn coral</name>
    <dbReference type="NCBI Taxonomy" id="6130"/>
    <lineage>
        <taxon>Eukaryota</taxon>
        <taxon>Metazoa</taxon>
        <taxon>Cnidaria</taxon>
        <taxon>Anthozoa</taxon>
        <taxon>Hexacorallia</taxon>
        <taxon>Scleractinia</taxon>
        <taxon>Astrocoeniina</taxon>
        <taxon>Acroporidae</taxon>
        <taxon>Acropora</taxon>
    </lineage>
</organism>
<dbReference type="InterPro" id="IPR036886">
    <property type="entry name" value="Villin_headpiece_dom_sf"/>
</dbReference>
<protein>
    <submittedName>
        <fullName evidence="2">Supervillin</fullName>
    </submittedName>
</protein>
<dbReference type="AlphaFoldDB" id="A0AAD9UUP8"/>
<proteinExistence type="predicted"/>
<sequence length="268" mass="30558">MEPCEPDKLIEAPAEPSLILEGVKTLKGTQSKYEDVGRDKVAYFFWQGKDCTLNEKGTAALMTVELDSDKGPQMVVHLGRKDGQEETDEVDAFIIRNENPEESYLLQIPARYNEQYSQEYKAKEVSEGEESKDFWNILGGKGQFQSLSGDSTKHDYTIRVFHLKGGSSSFEATEVLNPGRSQHITPYPILQSQLYCADQPEMKRDFSQVFIVYAGLEPKSFRILFPFWEDRPEVSKINQAKAFNMSRTAFEALPMWKKTNLKKKAGLF</sequence>
<dbReference type="InterPro" id="IPR003128">
    <property type="entry name" value="Villin_headpiece"/>
</dbReference>